<accession>A0A137NQH0</accession>
<evidence type="ECO:0000256" key="4">
    <source>
        <dbReference type="ARBA" id="ARBA00022618"/>
    </source>
</evidence>
<feature type="coiled-coil region" evidence="10">
    <location>
        <begin position="181"/>
        <end position="208"/>
    </location>
</feature>
<dbReference type="InterPro" id="IPR027328">
    <property type="entry name" value="MAPRE"/>
</dbReference>
<keyword evidence="5 9" id="KW-0493">Microtubule</keyword>
<keyword evidence="4" id="KW-0132">Cell division</keyword>
<evidence type="ECO:0000313" key="14">
    <source>
        <dbReference type="EMBL" id="KXN64920.1"/>
    </source>
</evidence>
<evidence type="ECO:0000256" key="10">
    <source>
        <dbReference type="SAM" id="Coils"/>
    </source>
</evidence>
<reference evidence="14 15" key="1">
    <citation type="journal article" date="2015" name="Genome Biol. Evol.">
        <title>Phylogenomic analyses indicate that early fungi evolved digesting cell walls of algal ancestors of land plants.</title>
        <authorList>
            <person name="Chang Y."/>
            <person name="Wang S."/>
            <person name="Sekimoto S."/>
            <person name="Aerts A.L."/>
            <person name="Choi C."/>
            <person name="Clum A."/>
            <person name="LaButti K.M."/>
            <person name="Lindquist E.A."/>
            <person name="Yee Ngan C."/>
            <person name="Ohm R.A."/>
            <person name="Salamov A.A."/>
            <person name="Grigoriev I.V."/>
            <person name="Spatafora J.W."/>
            <person name="Berbee M.L."/>
        </authorList>
    </citation>
    <scope>NUCLEOTIDE SEQUENCE [LARGE SCALE GENOMIC DNA]</scope>
    <source>
        <strain evidence="14 15">NRRL 28638</strain>
    </source>
</reference>
<name>A0A137NQH0_CONC2</name>
<dbReference type="GO" id="GO:0035371">
    <property type="term" value="C:microtubule plus-end"/>
    <property type="evidence" value="ECO:0007669"/>
    <property type="project" value="UniProtKB-ARBA"/>
</dbReference>
<dbReference type="InterPro" id="IPR036872">
    <property type="entry name" value="CH_dom_sf"/>
</dbReference>
<dbReference type="PROSITE" id="PS50021">
    <property type="entry name" value="CH"/>
    <property type="match status" value="1"/>
</dbReference>
<evidence type="ECO:0000313" key="15">
    <source>
        <dbReference type="Proteomes" id="UP000070444"/>
    </source>
</evidence>
<evidence type="ECO:0000256" key="5">
    <source>
        <dbReference type="ARBA" id="ARBA00022701"/>
    </source>
</evidence>
<dbReference type="GO" id="GO:0051301">
    <property type="term" value="P:cell division"/>
    <property type="evidence" value="ECO:0007669"/>
    <property type="project" value="UniProtKB-KW"/>
</dbReference>
<keyword evidence="7" id="KW-0206">Cytoskeleton</keyword>
<dbReference type="SUPFAM" id="SSF47576">
    <property type="entry name" value="Calponin-homology domain, CH-domain"/>
    <property type="match status" value="1"/>
</dbReference>
<evidence type="ECO:0000256" key="9">
    <source>
        <dbReference type="PROSITE-ProRule" id="PRU00576"/>
    </source>
</evidence>
<dbReference type="AlphaFoldDB" id="A0A137NQH0"/>
<evidence type="ECO:0000256" key="7">
    <source>
        <dbReference type="ARBA" id="ARBA00023212"/>
    </source>
</evidence>
<keyword evidence="8" id="KW-0131">Cell cycle</keyword>
<dbReference type="InterPro" id="IPR036133">
    <property type="entry name" value="EB1_C_sf"/>
</dbReference>
<dbReference type="Pfam" id="PF00307">
    <property type="entry name" value="CH"/>
    <property type="match status" value="1"/>
</dbReference>
<dbReference type="OMA" id="SMQTNNM"/>
<evidence type="ECO:0000256" key="3">
    <source>
        <dbReference type="ARBA" id="ARBA00022490"/>
    </source>
</evidence>
<evidence type="ECO:0000259" key="13">
    <source>
        <dbReference type="PROSITE" id="PS51230"/>
    </source>
</evidence>
<evidence type="ECO:0000256" key="1">
    <source>
        <dbReference type="ARBA" id="ARBA00004245"/>
    </source>
</evidence>
<keyword evidence="3" id="KW-0963">Cytoplasm</keyword>
<evidence type="ECO:0000256" key="2">
    <source>
        <dbReference type="ARBA" id="ARBA00010729"/>
    </source>
</evidence>
<dbReference type="PANTHER" id="PTHR10623">
    <property type="entry name" value="MICROTUBULE-ASSOCIATED PROTEIN RP/EB FAMILY MEMBER"/>
    <property type="match status" value="1"/>
</dbReference>
<evidence type="ECO:0000256" key="6">
    <source>
        <dbReference type="ARBA" id="ARBA00022776"/>
    </source>
</evidence>
<dbReference type="GO" id="GO:0035372">
    <property type="term" value="P:protein localization to microtubule"/>
    <property type="evidence" value="ECO:0007669"/>
    <property type="project" value="UniProtKB-ARBA"/>
</dbReference>
<feature type="region of interest" description="Disordered" evidence="11">
    <location>
        <begin position="122"/>
        <end position="162"/>
    </location>
</feature>
<dbReference type="InterPro" id="IPR004953">
    <property type="entry name" value="EB1_C"/>
</dbReference>
<organism evidence="14 15">
    <name type="scientific">Conidiobolus coronatus (strain ATCC 28846 / CBS 209.66 / NRRL 28638)</name>
    <name type="common">Delacroixia coronata</name>
    <dbReference type="NCBI Taxonomy" id="796925"/>
    <lineage>
        <taxon>Eukaryota</taxon>
        <taxon>Fungi</taxon>
        <taxon>Fungi incertae sedis</taxon>
        <taxon>Zoopagomycota</taxon>
        <taxon>Entomophthoromycotina</taxon>
        <taxon>Entomophthoromycetes</taxon>
        <taxon>Entomophthorales</taxon>
        <taxon>Ancylistaceae</taxon>
        <taxon>Conidiobolus</taxon>
    </lineage>
</organism>
<feature type="compositionally biased region" description="Polar residues" evidence="11">
    <location>
        <begin position="134"/>
        <end position="143"/>
    </location>
</feature>
<dbReference type="FunFam" id="1.10.418.10:FF:000028">
    <property type="entry name" value="RP/EB family microtubule-associated protein"/>
    <property type="match status" value="1"/>
</dbReference>
<feature type="domain" description="EB1 C-terminal" evidence="13">
    <location>
        <begin position="166"/>
        <end position="242"/>
    </location>
</feature>
<dbReference type="STRING" id="796925.A0A137NQH0"/>
<sequence length="248" mass="28905">MAESRADLLNWVNTLLELDIMKIEECGTGAAYLQILDSIYGDVPLQKVKFYPNQEYEYIQNFKILQQCFHKKGIDKEIKVPKLIKKRFQDNFEFLGWMKRFWELTTSDQHYPAAEKRRIAQAEAARSGMYSPRSGMSTPTSGNRALRSPSVGQRPPLHHLRSMSSDAMEASPLLQRAHYSVTELMKNIARVESERDFYLEKLKSVENLYQEHLQIPDDQIEVAPLLERIQTIIYSTNVRYNLILLILY</sequence>
<evidence type="ECO:0000259" key="12">
    <source>
        <dbReference type="PROSITE" id="PS50021"/>
    </source>
</evidence>
<evidence type="ECO:0000256" key="11">
    <source>
        <dbReference type="SAM" id="MobiDB-lite"/>
    </source>
</evidence>
<dbReference type="EMBL" id="KQ965065">
    <property type="protein sequence ID" value="KXN64920.1"/>
    <property type="molecule type" value="Genomic_DNA"/>
</dbReference>
<dbReference type="InterPro" id="IPR001715">
    <property type="entry name" value="CH_dom"/>
</dbReference>
<dbReference type="GO" id="GO:0072686">
    <property type="term" value="C:mitotic spindle"/>
    <property type="evidence" value="ECO:0007669"/>
    <property type="project" value="UniProtKB-ARBA"/>
</dbReference>
<protein>
    <submittedName>
        <fullName evidence="14">Microtubule-associated protein RP/EB family member 1</fullName>
    </submittedName>
</protein>
<keyword evidence="15" id="KW-1185">Reference proteome</keyword>
<dbReference type="GO" id="GO:0030473">
    <property type="term" value="P:nuclear migration along microtubule"/>
    <property type="evidence" value="ECO:0007669"/>
    <property type="project" value="UniProtKB-ARBA"/>
</dbReference>
<proteinExistence type="inferred from homology"/>
<dbReference type="Gene3D" id="1.10.418.10">
    <property type="entry name" value="Calponin-like domain"/>
    <property type="match status" value="1"/>
</dbReference>
<gene>
    <name evidence="14" type="ORF">CONCODRAFT_62431</name>
</gene>
<dbReference type="OrthoDB" id="2119228at2759"/>
<feature type="domain" description="Calponin-homology (CH)" evidence="12">
    <location>
        <begin position="2"/>
        <end position="103"/>
    </location>
</feature>
<evidence type="ECO:0000256" key="8">
    <source>
        <dbReference type="ARBA" id="ARBA00023306"/>
    </source>
</evidence>
<dbReference type="Proteomes" id="UP000070444">
    <property type="component" value="Unassembled WGS sequence"/>
</dbReference>
<comment type="subcellular location">
    <subcellularLocation>
        <location evidence="1">Cytoplasm</location>
        <location evidence="1">Cytoskeleton</location>
    </subcellularLocation>
</comment>
<dbReference type="Pfam" id="PF03271">
    <property type="entry name" value="EB1"/>
    <property type="match status" value="1"/>
</dbReference>
<comment type="similarity">
    <text evidence="2">Belongs to the MAPRE family.</text>
</comment>
<dbReference type="Gene3D" id="1.20.5.1430">
    <property type="match status" value="1"/>
</dbReference>
<dbReference type="SUPFAM" id="SSF140612">
    <property type="entry name" value="EB1 dimerisation domain-like"/>
    <property type="match status" value="1"/>
</dbReference>
<dbReference type="GO" id="GO:0051010">
    <property type="term" value="F:microtubule plus-end binding"/>
    <property type="evidence" value="ECO:0007669"/>
    <property type="project" value="UniProtKB-ARBA"/>
</dbReference>
<dbReference type="PROSITE" id="PS51230">
    <property type="entry name" value="EB1_C"/>
    <property type="match status" value="1"/>
</dbReference>
<keyword evidence="10" id="KW-0175">Coiled coil</keyword>
<keyword evidence="6" id="KW-0498">Mitosis</keyword>